<evidence type="ECO:0000313" key="6">
    <source>
        <dbReference type="Proteomes" id="UP001153365"/>
    </source>
</evidence>
<accession>A0AAV0BA00</accession>
<dbReference type="InterPro" id="IPR008384">
    <property type="entry name" value="ARPC4"/>
</dbReference>
<dbReference type="GO" id="GO:0030041">
    <property type="term" value="P:actin filament polymerization"/>
    <property type="evidence" value="ECO:0007669"/>
    <property type="project" value="InterPro"/>
</dbReference>
<evidence type="ECO:0000256" key="1">
    <source>
        <dbReference type="ARBA" id="ARBA00004245"/>
    </source>
</evidence>
<gene>
    <name evidence="5" type="ORF">PPACK8108_LOCUS15526</name>
</gene>
<protein>
    <submittedName>
        <fullName evidence="5">Uncharacterized protein</fullName>
    </submittedName>
</protein>
<name>A0AAV0BA00_PHAPC</name>
<sequence length="86" mass="10086">MTRILSLRFMEDVNWKISEMKLSLNARARIFAKFYFGHVVSSERIPVKKTGRPMGASGICKIKKRKAKRNWFRSELDRIQRKGPST</sequence>
<reference evidence="5" key="1">
    <citation type="submission" date="2022-06" db="EMBL/GenBank/DDBJ databases">
        <authorList>
            <consortium name="SYNGENTA / RWTH Aachen University"/>
        </authorList>
    </citation>
    <scope>NUCLEOTIDE SEQUENCE</scope>
</reference>
<keyword evidence="3" id="KW-0009">Actin-binding</keyword>
<dbReference type="InterPro" id="IPR034666">
    <property type="entry name" value="ARPC2/4"/>
</dbReference>
<evidence type="ECO:0000256" key="4">
    <source>
        <dbReference type="ARBA" id="ARBA00023212"/>
    </source>
</evidence>
<dbReference type="Proteomes" id="UP001153365">
    <property type="component" value="Unassembled WGS sequence"/>
</dbReference>
<proteinExistence type="predicted"/>
<dbReference type="SUPFAM" id="SSF69645">
    <property type="entry name" value="Arp2/3 complex subunits"/>
    <property type="match status" value="1"/>
</dbReference>
<organism evidence="5 6">
    <name type="scientific">Phakopsora pachyrhizi</name>
    <name type="common">Asian soybean rust disease fungus</name>
    <dbReference type="NCBI Taxonomy" id="170000"/>
    <lineage>
        <taxon>Eukaryota</taxon>
        <taxon>Fungi</taxon>
        <taxon>Dikarya</taxon>
        <taxon>Basidiomycota</taxon>
        <taxon>Pucciniomycotina</taxon>
        <taxon>Pucciniomycetes</taxon>
        <taxon>Pucciniales</taxon>
        <taxon>Phakopsoraceae</taxon>
        <taxon>Phakopsora</taxon>
    </lineage>
</organism>
<dbReference type="GO" id="GO:0034314">
    <property type="term" value="P:Arp2/3 complex-mediated actin nucleation"/>
    <property type="evidence" value="ECO:0007669"/>
    <property type="project" value="InterPro"/>
</dbReference>
<keyword evidence="2" id="KW-0963">Cytoplasm</keyword>
<evidence type="ECO:0000256" key="2">
    <source>
        <dbReference type="ARBA" id="ARBA00022490"/>
    </source>
</evidence>
<dbReference type="GO" id="GO:0005885">
    <property type="term" value="C:Arp2/3 protein complex"/>
    <property type="evidence" value="ECO:0007669"/>
    <property type="project" value="InterPro"/>
</dbReference>
<evidence type="ECO:0000313" key="5">
    <source>
        <dbReference type="EMBL" id="CAH7682561.1"/>
    </source>
</evidence>
<dbReference type="AlphaFoldDB" id="A0AAV0BA00"/>
<dbReference type="GO" id="GO:0003779">
    <property type="term" value="F:actin binding"/>
    <property type="evidence" value="ECO:0007669"/>
    <property type="project" value="UniProtKB-KW"/>
</dbReference>
<keyword evidence="4" id="KW-0206">Cytoskeleton</keyword>
<comment type="subcellular location">
    <subcellularLocation>
        <location evidence="1">Cytoplasm</location>
        <location evidence="1">Cytoskeleton</location>
    </subcellularLocation>
</comment>
<keyword evidence="6" id="KW-1185">Reference proteome</keyword>
<evidence type="ECO:0000256" key="3">
    <source>
        <dbReference type="ARBA" id="ARBA00023203"/>
    </source>
</evidence>
<comment type="caution">
    <text evidence="5">The sequence shown here is derived from an EMBL/GenBank/DDBJ whole genome shotgun (WGS) entry which is preliminary data.</text>
</comment>
<dbReference type="EMBL" id="CALTRL010004145">
    <property type="protein sequence ID" value="CAH7682561.1"/>
    <property type="molecule type" value="Genomic_DNA"/>
</dbReference>
<dbReference type="Pfam" id="PF05856">
    <property type="entry name" value="ARPC4"/>
    <property type="match status" value="1"/>
</dbReference>